<proteinExistence type="predicted"/>
<accession>A0A239KBH0</accession>
<organism evidence="2 3">
    <name type="scientific">Pseudomonas japonica</name>
    <dbReference type="NCBI Taxonomy" id="256466"/>
    <lineage>
        <taxon>Bacteria</taxon>
        <taxon>Pseudomonadati</taxon>
        <taxon>Pseudomonadota</taxon>
        <taxon>Gammaproteobacteria</taxon>
        <taxon>Pseudomonadales</taxon>
        <taxon>Pseudomonadaceae</taxon>
        <taxon>Pseudomonas</taxon>
    </lineage>
</organism>
<dbReference type="STRING" id="1215104.GCA_000730585_01259"/>
<protein>
    <submittedName>
        <fullName evidence="2">Uncharacterized protein</fullName>
    </submittedName>
</protein>
<keyword evidence="1" id="KW-0812">Transmembrane</keyword>
<name>A0A239KBH0_9PSED</name>
<dbReference type="OrthoDB" id="7015789at2"/>
<dbReference type="RefSeq" id="WP_042128084.1">
    <property type="nucleotide sequence ID" value="NZ_FZOL01000026.1"/>
</dbReference>
<sequence>MAEILASGFAIGMFAVGMQLLALIAVYGTSSGKEARGYAVAFGLGCCVLMGMVMLDPLALDRWHIDGLAIMAMCG</sequence>
<evidence type="ECO:0000313" key="2">
    <source>
        <dbReference type="EMBL" id="SNT15411.1"/>
    </source>
</evidence>
<dbReference type="AlphaFoldDB" id="A0A239KBH0"/>
<keyword evidence="3" id="KW-1185">Reference proteome</keyword>
<feature type="transmembrane region" description="Helical" evidence="1">
    <location>
        <begin position="38"/>
        <end position="55"/>
    </location>
</feature>
<evidence type="ECO:0000256" key="1">
    <source>
        <dbReference type="SAM" id="Phobius"/>
    </source>
</evidence>
<keyword evidence="1" id="KW-1133">Transmembrane helix</keyword>
<feature type="transmembrane region" description="Helical" evidence="1">
    <location>
        <begin position="6"/>
        <end position="26"/>
    </location>
</feature>
<dbReference type="EMBL" id="FZOL01000026">
    <property type="protein sequence ID" value="SNT15411.1"/>
    <property type="molecule type" value="Genomic_DNA"/>
</dbReference>
<keyword evidence="1" id="KW-0472">Membrane</keyword>
<reference evidence="3" key="1">
    <citation type="submission" date="2017-06" db="EMBL/GenBank/DDBJ databases">
        <authorList>
            <person name="Varghese N."/>
            <person name="Submissions S."/>
        </authorList>
    </citation>
    <scope>NUCLEOTIDE SEQUENCE [LARGE SCALE GENOMIC DNA]</scope>
    <source>
        <strain evidence="3">DSM 22348</strain>
    </source>
</reference>
<dbReference type="Proteomes" id="UP000198407">
    <property type="component" value="Unassembled WGS sequence"/>
</dbReference>
<evidence type="ECO:0000313" key="3">
    <source>
        <dbReference type="Proteomes" id="UP000198407"/>
    </source>
</evidence>
<gene>
    <name evidence="2" type="ORF">SAMN05444352_1269</name>
</gene>